<evidence type="ECO:0000313" key="1">
    <source>
        <dbReference type="EMBL" id="EEV18515.1"/>
    </source>
</evidence>
<sequence>MRQSGAAIGGDGLSCRWLAVYGLSRGGRVAPDSDTCGT</sequence>
<comment type="caution">
    <text evidence="1">The sequence shown here is derived from an EMBL/GenBank/DDBJ whole genome shotgun (WGS) entry which is preliminary data.</text>
</comment>
<gene>
    <name evidence="1" type="ORF">CAMGR0001_2526</name>
</gene>
<name>C8PEN7_9BACT</name>
<dbReference type="AlphaFoldDB" id="C8PEN7"/>
<protein>
    <submittedName>
        <fullName evidence="1">Uncharacterized protein</fullName>
    </submittedName>
</protein>
<accession>C8PEN7</accession>
<reference evidence="1 2" key="1">
    <citation type="submission" date="2009-07" db="EMBL/GenBank/DDBJ databases">
        <authorList>
            <person name="Madupu R."/>
            <person name="Sebastian Y."/>
            <person name="Durkin A.S."/>
            <person name="Torralba M."/>
            <person name="Methe B."/>
            <person name="Sutton G.G."/>
            <person name="Strausberg R.L."/>
            <person name="Nelson K.E."/>
        </authorList>
    </citation>
    <scope>NUCLEOTIDE SEQUENCE [LARGE SCALE GENOMIC DNA]</scope>
    <source>
        <strain evidence="1 2">RM3268</strain>
    </source>
</reference>
<organism evidence="1 2">
    <name type="scientific">Campylobacter gracilis RM3268</name>
    <dbReference type="NCBI Taxonomy" id="553220"/>
    <lineage>
        <taxon>Bacteria</taxon>
        <taxon>Pseudomonadati</taxon>
        <taxon>Campylobacterota</taxon>
        <taxon>Epsilonproteobacteria</taxon>
        <taxon>Campylobacterales</taxon>
        <taxon>Campylobacteraceae</taxon>
        <taxon>Campylobacter</taxon>
    </lineage>
</organism>
<dbReference type="Proteomes" id="UP000005709">
    <property type="component" value="Unassembled WGS sequence"/>
</dbReference>
<proteinExistence type="predicted"/>
<evidence type="ECO:0000313" key="2">
    <source>
        <dbReference type="Proteomes" id="UP000005709"/>
    </source>
</evidence>
<keyword evidence="2" id="KW-1185">Reference proteome</keyword>
<dbReference type="EMBL" id="ACYG01000009">
    <property type="protein sequence ID" value="EEV18515.1"/>
    <property type="molecule type" value="Genomic_DNA"/>
</dbReference>